<dbReference type="InterPro" id="IPR041715">
    <property type="entry name" value="HisRS-like_core"/>
</dbReference>
<dbReference type="GO" id="GO:0005634">
    <property type="term" value="C:nucleus"/>
    <property type="evidence" value="ECO:0007669"/>
    <property type="project" value="TreeGrafter"/>
</dbReference>
<dbReference type="SUPFAM" id="SSF56112">
    <property type="entry name" value="Protein kinase-like (PK-like)"/>
    <property type="match status" value="1"/>
</dbReference>
<dbReference type="CDD" id="cd14046">
    <property type="entry name" value="STKc_EIF2AK4_GCN2_rpt2"/>
    <property type="match status" value="1"/>
</dbReference>
<evidence type="ECO:0000313" key="14">
    <source>
        <dbReference type="Proteomes" id="UP000504606"/>
    </source>
</evidence>
<evidence type="ECO:0000256" key="7">
    <source>
        <dbReference type="ARBA" id="ARBA00037982"/>
    </source>
</evidence>
<dbReference type="Proteomes" id="UP000504606">
    <property type="component" value="Unplaced"/>
</dbReference>
<keyword evidence="14" id="KW-1185">Reference proteome</keyword>
<proteinExistence type="inferred from homology"/>
<feature type="compositionally biased region" description="Polar residues" evidence="11">
    <location>
        <begin position="191"/>
        <end position="203"/>
    </location>
</feature>
<feature type="domain" description="RWD" evidence="13">
    <location>
        <begin position="16"/>
        <end position="130"/>
    </location>
</feature>
<accession>A0A6J1S4W3</accession>
<comment type="catalytic activity">
    <reaction evidence="8">
        <text>L-threonyl-[protein] + ATP = O-phospho-L-threonyl-[protein] + ADP + H(+)</text>
        <dbReference type="Rhea" id="RHEA:46608"/>
        <dbReference type="Rhea" id="RHEA-COMP:11060"/>
        <dbReference type="Rhea" id="RHEA-COMP:11605"/>
        <dbReference type="ChEBI" id="CHEBI:15378"/>
        <dbReference type="ChEBI" id="CHEBI:30013"/>
        <dbReference type="ChEBI" id="CHEBI:30616"/>
        <dbReference type="ChEBI" id="CHEBI:61977"/>
        <dbReference type="ChEBI" id="CHEBI:456216"/>
        <dbReference type="EC" id="2.7.11.1"/>
    </reaction>
</comment>
<dbReference type="SUPFAM" id="SSF55681">
    <property type="entry name" value="Class II aaRS and biotin synthetases"/>
    <property type="match status" value="1"/>
</dbReference>
<dbReference type="InterPro" id="IPR016135">
    <property type="entry name" value="UBQ-conjugating_enzyme/RWD"/>
</dbReference>
<feature type="domain" description="Protein kinase" evidence="12">
    <location>
        <begin position="256"/>
        <end position="667"/>
    </location>
</feature>
<dbReference type="RefSeq" id="XP_026276057.1">
    <property type="nucleotide sequence ID" value="XM_026420272.2"/>
</dbReference>
<dbReference type="SUPFAM" id="SSF54495">
    <property type="entry name" value="UBC-like"/>
    <property type="match status" value="1"/>
</dbReference>
<dbReference type="GeneID" id="113204896"/>
<name>A0A6J1S4W3_FRAOC</name>
<dbReference type="InterPro" id="IPR000719">
    <property type="entry name" value="Prot_kinase_dom"/>
</dbReference>
<dbReference type="GO" id="GO:0005829">
    <property type="term" value="C:cytosol"/>
    <property type="evidence" value="ECO:0007669"/>
    <property type="project" value="TreeGrafter"/>
</dbReference>
<evidence type="ECO:0000256" key="9">
    <source>
        <dbReference type="ARBA" id="ARBA00048679"/>
    </source>
</evidence>
<dbReference type="Pfam" id="PF13393">
    <property type="entry name" value="tRNA-synt_His"/>
    <property type="match status" value="1"/>
</dbReference>
<dbReference type="PROSITE" id="PS50908">
    <property type="entry name" value="RWD"/>
    <property type="match status" value="1"/>
</dbReference>
<sequence>MSSIDNSTSTQERQENEITALKAIFENELEDLRKLDENDLWQPLDFVLYLSPQQGSSGIQEIHADVHLQVTCCQSYPEKVPVLKVVKSKGISTCDISQLMEELQKLTAKLRGQEMVYEIAQHVQDFLHKHNKPGFKSFHEEMLFLQQQQKQEQQQLNSLREQKERQAIQNEVHRKQEALRAEGRQRRESLRLNQDPSNLPQSDYNEDHSPESKPSLFKDCYIKVTQDCVSGDEEPDAEMCFLPHDAKSQSRILSEFEELKFLGKGAFGDVLKVRNKLDGREYAIKRIELNPRNRQLNRRITREVKLLSQLNHENVVRYYNSWIESATIEVVSSDSNSGSPSVLKPYRPVKALKELAPTIKGSLEWSVSSTAIQESSDSESDSDSDSEIPDGEQWLGFLSMQDMSDSIVFENDSQPSPEGNEVELESKSANSNSELENSLSPLHREIQFMYIQMEFCEKSTLRTAIDEGLCQDESRVWRLFREIVEGLAHIHQQGMIHRDLKPVNIFLDFQDHVKIGDFGLATMSSLPRVATKEKDTLEVSHIEQFHINSDRYDSNDQSLTSHIGTALYVAPEVNNSLSKAMYNQKVDIYSLGIIFFEMCYPPLQTGMERISVLHNLRSRQIIFPVNFPMSEMIKQAHVIRWLLDHEPSKRPSSEELLASDSLPPPLLEDAELQDMVRHTLRNPQSKAYKYLVASCFKQDVGPAEDVTFDMAVPPKGLSLQRFLVLQDMAKSVVVKVFKRHGAVSLTTPLLMPQRAVDSEVDSVVRLMTRWGGIVNVPHDLRVNFARYVAWNNISCLKRYAIQRVYREKRVYGFHPRELYECAFDIVTPSPGSLLLDAELLAVVWEMASELPGLRDLACAFRLNHTSLVKAALFYSCVREDHHSKILSVCSEARDKNNLRQQLQEILTEPEMASLFSLLEVEGPYSKVSATFRVVTKRKGEAASLAKQGLHDLENTINYAQALGIKCPILVSPVFVRNINQYSGVMCQLVCENKNKHRHGGVEVIAAGGRYDGMIASFRQALDRSGMLRPGPPQAAVGVSICMDKVVTLLHDSDERVKSLDVVLWSSGHQTALDAAVVAKDLWGSGMKCLLLDITEHETEEYCQEMAVPLMVILREGDSSSVRVRMWEKERLHEKKVLRTELTEFLLRALRLCRDTNEGLVSALPMQRQEIKNLAGGDNHSHTHNHTHSHRHTHVETHGHQHNMVINMNFLSSERMAASSRKRCQTQIYSHTLRIVQKLDVRAPIQVLAVGGLDGSTVCSLAGLLDLESEQDFNESRKAALERLPRNKKVIAEVLDEIYDLRFEKNAPVIILYSLPDNKFRLLV</sequence>
<dbReference type="Gene3D" id="3.30.200.20">
    <property type="entry name" value="Phosphorylase Kinase, domain 1"/>
    <property type="match status" value="1"/>
</dbReference>
<dbReference type="Pfam" id="PF00069">
    <property type="entry name" value="Pkinase"/>
    <property type="match status" value="2"/>
</dbReference>
<dbReference type="OrthoDB" id="6778822at2759"/>
<dbReference type="FunFam" id="3.10.110.10:FF:000050">
    <property type="entry name" value="eIF-2-alpha kinase GCN2"/>
    <property type="match status" value="1"/>
</dbReference>
<comment type="catalytic activity">
    <reaction evidence="9">
        <text>L-seryl-[protein] + ATP = O-phospho-L-seryl-[protein] + ADP + H(+)</text>
        <dbReference type="Rhea" id="RHEA:17989"/>
        <dbReference type="Rhea" id="RHEA-COMP:9863"/>
        <dbReference type="Rhea" id="RHEA-COMP:11604"/>
        <dbReference type="ChEBI" id="CHEBI:15378"/>
        <dbReference type="ChEBI" id="CHEBI:29999"/>
        <dbReference type="ChEBI" id="CHEBI:30616"/>
        <dbReference type="ChEBI" id="CHEBI:83421"/>
        <dbReference type="ChEBI" id="CHEBI:456216"/>
        <dbReference type="EC" id="2.7.11.1"/>
    </reaction>
</comment>
<dbReference type="Gene3D" id="3.30.930.10">
    <property type="entry name" value="Bira Bifunctional Protein, Domain 2"/>
    <property type="match status" value="1"/>
</dbReference>
<evidence type="ECO:0000256" key="10">
    <source>
        <dbReference type="PROSITE-ProRule" id="PRU10141"/>
    </source>
</evidence>
<dbReference type="InterPro" id="IPR008271">
    <property type="entry name" value="Ser/Thr_kinase_AS"/>
</dbReference>
<feature type="binding site" evidence="10">
    <location>
        <position position="285"/>
    </location>
    <ligand>
        <name>ATP</name>
        <dbReference type="ChEBI" id="CHEBI:30616"/>
    </ligand>
</feature>
<dbReference type="SMART" id="SM00220">
    <property type="entry name" value="S_TKc"/>
    <property type="match status" value="1"/>
</dbReference>
<feature type="region of interest" description="Disordered" evidence="11">
    <location>
        <begin position="408"/>
        <end position="436"/>
    </location>
</feature>
<protein>
    <recommendedName>
        <fullName evidence="1">non-specific serine/threonine protein kinase</fullName>
        <ecNumber evidence="1">2.7.11.1</ecNumber>
    </recommendedName>
</protein>
<dbReference type="InterPro" id="IPR017441">
    <property type="entry name" value="Protein_kinase_ATP_BS"/>
</dbReference>
<feature type="compositionally biased region" description="Low complexity" evidence="11">
    <location>
        <begin position="427"/>
        <end position="436"/>
    </location>
</feature>
<dbReference type="PANTHER" id="PTHR11042:SF136">
    <property type="entry name" value="EIF-2-ALPHA KINASE GCN2"/>
    <property type="match status" value="1"/>
</dbReference>
<dbReference type="InterPro" id="IPR050339">
    <property type="entry name" value="CC_SR_Kinase"/>
</dbReference>
<dbReference type="GO" id="GO:0004694">
    <property type="term" value="F:eukaryotic translation initiation factor 2alpha kinase activity"/>
    <property type="evidence" value="ECO:0007669"/>
    <property type="project" value="TreeGrafter"/>
</dbReference>
<evidence type="ECO:0000256" key="4">
    <source>
        <dbReference type="ARBA" id="ARBA00022741"/>
    </source>
</evidence>
<dbReference type="PROSITE" id="PS00108">
    <property type="entry name" value="PROTEIN_KINASE_ST"/>
    <property type="match status" value="1"/>
</dbReference>
<dbReference type="CTD" id="43709"/>
<evidence type="ECO:0000256" key="3">
    <source>
        <dbReference type="ARBA" id="ARBA00022679"/>
    </source>
</evidence>
<evidence type="ECO:0000259" key="13">
    <source>
        <dbReference type="PROSITE" id="PS50908"/>
    </source>
</evidence>
<dbReference type="GO" id="GO:0009893">
    <property type="term" value="P:positive regulation of metabolic process"/>
    <property type="evidence" value="ECO:0007669"/>
    <property type="project" value="UniProtKB-ARBA"/>
</dbReference>
<dbReference type="InterPro" id="IPR045864">
    <property type="entry name" value="aa-tRNA-synth_II/BPL/LPL"/>
</dbReference>
<dbReference type="KEGG" id="foc:113204896"/>
<dbReference type="FunFam" id="3.30.200.20:FF:000722">
    <property type="entry name" value="eIF-2-alpha kinase GCN2"/>
    <property type="match status" value="1"/>
</dbReference>
<dbReference type="PROSITE" id="PS00107">
    <property type="entry name" value="PROTEIN_KINASE_ATP"/>
    <property type="match status" value="1"/>
</dbReference>
<keyword evidence="6 10" id="KW-0067">ATP-binding</keyword>
<comment type="similarity">
    <text evidence="7">Belongs to the protein kinase superfamily. Ser/Thr protein kinase family. GCN2 subfamily.</text>
</comment>
<keyword evidence="4 10" id="KW-0547">Nucleotide-binding</keyword>
<evidence type="ECO:0000256" key="2">
    <source>
        <dbReference type="ARBA" id="ARBA00022527"/>
    </source>
</evidence>
<evidence type="ECO:0000256" key="11">
    <source>
        <dbReference type="SAM" id="MobiDB-lite"/>
    </source>
</evidence>
<dbReference type="EC" id="2.7.11.1" evidence="1"/>
<dbReference type="InterPro" id="IPR011009">
    <property type="entry name" value="Kinase-like_dom_sf"/>
</dbReference>
<reference evidence="15" key="1">
    <citation type="submission" date="2025-08" db="UniProtKB">
        <authorList>
            <consortium name="RefSeq"/>
        </authorList>
    </citation>
    <scope>IDENTIFICATION</scope>
    <source>
        <tissue evidence="15">Whole organism</tissue>
    </source>
</reference>
<dbReference type="GO" id="GO:1990625">
    <property type="term" value="P:negative regulation of cytoplasmic translational initiation in response to stress"/>
    <property type="evidence" value="ECO:0007669"/>
    <property type="project" value="TreeGrafter"/>
</dbReference>
<dbReference type="PROSITE" id="PS50011">
    <property type="entry name" value="PROTEIN_KINASE_DOM"/>
    <property type="match status" value="1"/>
</dbReference>
<evidence type="ECO:0000313" key="15">
    <source>
        <dbReference type="RefSeq" id="XP_026276057.1"/>
    </source>
</evidence>
<keyword evidence="3" id="KW-0808">Transferase</keyword>
<dbReference type="PANTHER" id="PTHR11042">
    <property type="entry name" value="EUKARYOTIC TRANSLATION INITIATION FACTOR 2-ALPHA KINASE EIF2-ALPHA KINASE -RELATED"/>
    <property type="match status" value="1"/>
</dbReference>
<gene>
    <name evidence="15" type="primary">LOC113204896</name>
</gene>
<feature type="compositionally biased region" description="Basic and acidic residues" evidence="11">
    <location>
        <begin position="160"/>
        <end position="190"/>
    </location>
</feature>
<evidence type="ECO:0000256" key="1">
    <source>
        <dbReference type="ARBA" id="ARBA00012513"/>
    </source>
</evidence>
<dbReference type="Gene3D" id="3.10.110.10">
    <property type="entry name" value="Ubiquitin Conjugating Enzyme"/>
    <property type="match status" value="1"/>
</dbReference>
<evidence type="ECO:0000256" key="5">
    <source>
        <dbReference type="ARBA" id="ARBA00022777"/>
    </source>
</evidence>
<organism evidence="14 15">
    <name type="scientific">Frankliniella occidentalis</name>
    <name type="common">Western flower thrips</name>
    <name type="synonym">Euthrips occidentalis</name>
    <dbReference type="NCBI Taxonomy" id="133901"/>
    <lineage>
        <taxon>Eukaryota</taxon>
        <taxon>Metazoa</taxon>
        <taxon>Ecdysozoa</taxon>
        <taxon>Arthropoda</taxon>
        <taxon>Hexapoda</taxon>
        <taxon>Insecta</taxon>
        <taxon>Pterygota</taxon>
        <taxon>Neoptera</taxon>
        <taxon>Paraneoptera</taxon>
        <taxon>Thysanoptera</taxon>
        <taxon>Terebrantia</taxon>
        <taxon>Thripoidea</taxon>
        <taxon>Thripidae</taxon>
        <taxon>Frankliniella</taxon>
    </lineage>
</organism>
<dbReference type="GO" id="GO:0005524">
    <property type="term" value="F:ATP binding"/>
    <property type="evidence" value="ECO:0007669"/>
    <property type="project" value="UniProtKB-UniRule"/>
</dbReference>
<feature type="region of interest" description="Disordered" evidence="11">
    <location>
        <begin position="154"/>
        <end position="215"/>
    </location>
</feature>
<dbReference type="SMART" id="SM00591">
    <property type="entry name" value="RWD"/>
    <property type="match status" value="1"/>
</dbReference>
<keyword evidence="2" id="KW-0723">Serine/threonine-protein kinase</keyword>
<dbReference type="CDD" id="cd23823">
    <property type="entry name" value="RWD_GCN2"/>
    <property type="match status" value="1"/>
</dbReference>
<dbReference type="Gene3D" id="1.10.510.10">
    <property type="entry name" value="Transferase(Phosphotransferase) domain 1"/>
    <property type="match status" value="1"/>
</dbReference>
<evidence type="ECO:0000256" key="8">
    <source>
        <dbReference type="ARBA" id="ARBA00047899"/>
    </source>
</evidence>
<dbReference type="Pfam" id="PF05773">
    <property type="entry name" value="RWD"/>
    <property type="match status" value="1"/>
</dbReference>
<evidence type="ECO:0000259" key="12">
    <source>
        <dbReference type="PROSITE" id="PS50011"/>
    </source>
</evidence>
<evidence type="ECO:0000256" key="6">
    <source>
        <dbReference type="ARBA" id="ARBA00022840"/>
    </source>
</evidence>
<dbReference type="InterPro" id="IPR006575">
    <property type="entry name" value="RWD_dom"/>
</dbReference>
<keyword evidence="5 15" id="KW-0418">Kinase</keyword>